<proteinExistence type="predicted"/>
<keyword evidence="2" id="KW-0496">Mitochondrion</keyword>
<protein>
    <recommendedName>
        <fullName evidence="1">Homing endonuclease LAGLIDADG domain-containing protein</fullName>
    </recommendedName>
</protein>
<dbReference type="Pfam" id="PF03161">
    <property type="entry name" value="LAGLIDADG_2"/>
    <property type="match status" value="1"/>
</dbReference>
<evidence type="ECO:0000259" key="1">
    <source>
        <dbReference type="Pfam" id="PF03161"/>
    </source>
</evidence>
<dbReference type="EMBL" id="MK820635">
    <property type="protein sequence ID" value="QCW06970.1"/>
    <property type="molecule type" value="Genomic_DNA"/>
</dbReference>
<dbReference type="GO" id="GO:0004519">
    <property type="term" value="F:endonuclease activity"/>
    <property type="evidence" value="ECO:0007669"/>
    <property type="project" value="InterPro"/>
</dbReference>
<dbReference type="SUPFAM" id="SSF55608">
    <property type="entry name" value="Homing endonucleases"/>
    <property type="match status" value="1"/>
</dbReference>
<sequence>MSHRIAYYVLHGTKVIPYNIYELLTPIALAHLIMGDGSAQRHGLIICTDCYCLEDVVRLINVLIIIYRVDCTIRVPKKNQYRIYIRERSVPLIRQIVKPHMCASMVYKFKI</sequence>
<reference evidence="2" key="1">
    <citation type="submission" date="2019-04" db="EMBL/GenBank/DDBJ databases">
        <authorList>
            <person name="Yu Z."/>
            <person name="Deng C."/>
        </authorList>
    </citation>
    <scope>NUCLEOTIDE SEQUENCE</scope>
</reference>
<dbReference type="InterPro" id="IPR027434">
    <property type="entry name" value="Homing_endonucl"/>
</dbReference>
<evidence type="ECO:0000313" key="2">
    <source>
        <dbReference type="EMBL" id="QCW06970.1"/>
    </source>
</evidence>
<gene>
    <name evidence="2" type="primary">orf111</name>
</gene>
<accession>A0A4Y5MZT2</accession>
<name>A0A4Y5MZT2_9PEZI</name>
<dbReference type="Gene3D" id="3.10.28.10">
    <property type="entry name" value="Homing endonucleases"/>
    <property type="match status" value="1"/>
</dbReference>
<organism evidence="2">
    <name type="scientific">Orbilia brochopaga</name>
    <dbReference type="NCBI Taxonomy" id="3140254"/>
    <lineage>
        <taxon>Eukaryota</taxon>
        <taxon>Fungi</taxon>
        <taxon>Dikarya</taxon>
        <taxon>Ascomycota</taxon>
        <taxon>Pezizomycotina</taxon>
        <taxon>Orbiliomycetes</taxon>
        <taxon>Orbiliales</taxon>
        <taxon>Orbiliaceae</taxon>
        <taxon>Orbilia</taxon>
    </lineage>
</organism>
<dbReference type="AlphaFoldDB" id="A0A4Y5MZT2"/>
<dbReference type="InterPro" id="IPR004860">
    <property type="entry name" value="LAGLIDADG_dom"/>
</dbReference>
<geneLocation type="mitochondrion" evidence="2"/>
<feature type="domain" description="Homing endonuclease LAGLIDADG" evidence="1">
    <location>
        <begin position="8"/>
        <end position="91"/>
    </location>
</feature>